<accession>A0AAW0A322</accession>
<evidence type="ECO:0000313" key="2">
    <source>
        <dbReference type="Proteomes" id="UP001362999"/>
    </source>
</evidence>
<name>A0AAW0A322_9AGAR</name>
<organism evidence="1 2">
    <name type="scientific">Favolaschia claudopus</name>
    <dbReference type="NCBI Taxonomy" id="2862362"/>
    <lineage>
        <taxon>Eukaryota</taxon>
        <taxon>Fungi</taxon>
        <taxon>Dikarya</taxon>
        <taxon>Basidiomycota</taxon>
        <taxon>Agaricomycotina</taxon>
        <taxon>Agaricomycetes</taxon>
        <taxon>Agaricomycetidae</taxon>
        <taxon>Agaricales</taxon>
        <taxon>Marasmiineae</taxon>
        <taxon>Mycenaceae</taxon>
        <taxon>Favolaschia</taxon>
    </lineage>
</organism>
<keyword evidence="2" id="KW-1185">Reference proteome</keyword>
<dbReference type="AlphaFoldDB" id="A0AAW0A322"/>
<dbReference type="EMBL" id="JAWWNJ010000089">
    <property type="protein sequence ID" value="KAK7000486.1"/>
    <property type="molecule type" value="Genomic_DNA"/>
</dbReference>
<reference evidence="1 2" key="1">
    <citation type="journal article" date="2024" name="J Genomics">
        <title>Draft genome sequencing and assembly of Favolaschia claudopus CIRM-BRFM 2984 isolated from oak limbs.</title>
        <authorList>
            <person name="Navarro D."/>
            <person name="Drula E."/>
            <person name="Chaduli D."/>
            <person name="Cazenave R."/>
            <person name="Ahrendt S."/>
            <person name="Wang J."/>
            <person name="Lipzen A."/>
            <person name="Daum C."/>
            <person name="Barry K."/>
            <person name="Grigoriev I.V."/>
            <person name="Favel A."/>
            <person name="Rosso M.N."/>
            <person name="Martin F."/>
        </authorList>
    </citation>
    <scope>NUCLEOTIDE SEQUENCE [LARGE SCALE GENOMIC DNA]</scope>
    <source>
        <strain evidence="1 2">CIRM-BRFM 2984</strain>
    </source>
</reference>
<evidence type="ECO:0000313" key="1">
    <source>
        <dbReference type="EMBL" id="KAK7000486.1"/>
    </source>
</evidence>
<comment type="caution">
    <text evidence="1">The sequence shown here is derived from an EMBL/GenBank/DDBJ whole genome shotgun (WGS) entry which is preliminary data.</text>
</comment>
<gene>
    <name evidence="1" type="ORF">R3P38DRAFT_3058584</name>
</gene>
<sequence length="316" mass="36049">MSDIEPLFPPELEQAIFECAAESAHECIPVLLLVCSRVYHWIEPMQFRTITASRIRLALPSLALLRYDDSYELPQDFPSRLAEALTPAVYHKPKSPDFLHRHVRNLSTDKTDISALLFSLCTGVTNLYFRVFFEDLKPSIFPLLFALKLRRLSMPLQLLVDNLSSPGHPFFSTITHFQAIGRGALDTEATHWPEFLATHFPALTHVSFSLWNVSFPAVLSTIDGAGMQNLYTEVLRRCTTLQVLVHFFVRIGSIHVPDVRDIRAVGVKSEGFHESDWLEDIRGSTDLWTRAEVVIEERHLVPSWIRIHRSPSVNHV</sequence>
<evidence type="ECO:0008006" key="3">
    <source>
        <dbReference type="Google" id="ProtNLM"/>
    </source>
</evidence>
<protein>
    <recommendedName>
        <fullName evidence="3">F-box domain-containing protein</fullName>
    </recommendedName>
</protein>
<proteinExistence type="predicted"/>
<dbReference type="Proteomes" id="UP001362999">
    <property type="component" value="Unassembled WGS sequence"/>
</dbReference>